<name>A0A1I8B0A4_MELHA</name>
<evidence type="ECO:0000313" key="2">
    <source>
        <dbReference type="Proteomes" id="UP000095281"/>
    </source>
</evidence>
<organism evidence="2 3">
    <name type="scientific">Meloidogyne hapla</name>
    <name type="common">Root-knot nematode worm</name>
    <dbReference type="NCBI Taxonomy" id="6305"/>
    <lineage>
        <taxon>Eukaryota</taxon>
        <taxon>Metazoa</taxon>
        <taxon>Ecdysozoa</taxon>
        <taxon>Nematoda</taxon>
        <taxon>Chromadorea</taxon>
        <taxon>Rhabditida</taxon>
        <taxon>Tylenchina</taxon>
        <taxon>Tylenchomorpha</taxon>
        <taxon>Tylenchoidea</taxon>
        <taxon>Meloidogynidae</taxon>
        <taxon>Meloidogyninae</taxon>
        <taxon>Meloidogyne</taxon>
    </lineage>
</organism>
<keyword evidence="1" id="KW-0175">Coiled coil</keyword>
<dbReference type="Proteomes" id="UP000095281">
    <property type="component" value="Unplaced"/>
</dbReference>
<evidence type="ECO:0000256" key="1">
    <source>
        <dbReference type="SAM" id="Coils"/>
    </source>
</evidence>
<proteinExistence type="predicted"/>
<evidence type="ECO:0000313" key="3">
    <source>
        <dbReference type="WBParaSite" id="MhA1_Contig1121.frz3.gene7"/>
    </source>
</evidence>
<protein>
    <submittedName>
        <fullName evidence="3">Uncharacterized protein</fullName>
    </submittedName>
</protein>
<dbReference type="AlphaFoldDB" id="A0A1I8B0A4"/>
<accession>A0A1I8B0A4</accession>
<feature type="coiled-coil region" evidence="1">
    <location>
        <begin position="114"/>
        <end position="148"/>
    </location>
</feature>
<sequence length="212" mass="25721">MELNKINEIKNKIKIIIEINEELEDNGIFLSDIDYCKYKTEMNLYYFKDATINENGKRKMELEEIFDIDISRKGVIVCWLQYKGYEFAAEGKYKVYLISTNIWDDKLFFIKFFVKVEEKKIKKLIKIFEELNEENKKLIRELRKGMEIIVEMANFEDFEDGKVEINYTFHKIRENSILKISPLFDYKIYNYNKYNPKSDNNEKRKDKVDEKK</sequence>
<reference evidence="3" key="1">
    <citation type="submission" date="2016-11" db="UniProtKB">
        <authorList>
            <consortium name="WormBaseParasite"/>
        </authorList>
    </citation>
    <scope>IDENTIFICATION</scope>
</reference>
<keyword evidence="2" id="KW-1185">Reference proteome</keyword>
<dbReference type="WBParaSite" id="MhA1_Contig1121.frz3.gene7">
    <property type="protein sequence ID" value="MhA1_Contig1121.frz3.gene7"/>
    <property type="gene ID" value="MhA1_Contig1121.frz3.gene7"/>
</dbReference>